<keyword evidence="4 11" id="KW-0378">Hydrolase</keyword>
<comment type="caution">
    <text evidence="11">The sequence shown here is derived from an EMBL/GenBank/DDBJ whole genome shotgun (WGS) entry which is preliminary data.</text>
</comment>
<dbReference type="PROSITE" id="PS00759">
    <property type="entry name" value="ARGE_DAPE_CPG2_2"/>
    <property type="match status" value="1"/>
</dbReference>
<dbReference type="NCBIfam" id="NF003976">
    <property type="entry name" value="PRK05469.1"/>
    <property type="match status" value="1"/>
</dbReference>
<keyword evidence="5 9" id="KW-0862">Zinc</keyword>
<dbReference type="GO" id="GO:0006518">
    <property type="term" value="P:peptide metabolic process"/>
    <property type="evidence" value="ECO:0007669"/>
    <property type="project" value="InterPro"/>
</dbReference>
<dbReference type="InterPro" id="IPR036264">
    <property type="entry name" value="Bact_exopeptidase_dim_dom"/>
</dbReference>
<evidence type="ECO:0000256" key="7">
    <source>
        <dbReference type="NCBIfam" id="TIGR01882"/>
    </source>
</evidence>
<dbReference type="InterPro" id="IPR001261">
    <property type="entry name" value="ArgE/DapE_CS"/>
</dbReference>
<dbReference type="AlphaFoldDB" id="A0A4U6D7Z7"/>
<evidence type="ECO:0000256" key="8">
    <source>
        <dbReference type="PIRSR" id="PIRSR037215-1"/>
    </source>
</evidence>
<dbReference type="GO" id="GO:0008270">
    <property type="term" value="F:zinc ion binding"/>
    <property type="evidence" value="ECO:0007669"/>
    <property type="project" value="InterPro"/>
</dbReference>
<dbReference type="Gene3D" id="3.30.70.360">
    <property type="match status" value="1"/>
</dbReference>
<comment type="cofactor">
    <cofactor evidence="9">
        <name>Zn(2+)</name>
        <dbReference type="ChEBI" id="CHEBI:29105"/>
    </cofactor>
    <text evidence="9">Binds 2 Zn(2+) ions per subunit.</text>
</comment>
<dbReference type="Pfam" id="PF07687">
    <property type="entry name" value="M20_dimer"/>
    <property type="match status" value="1"/>
</dbReference>
<feature type="domain" description="Peptidase M20 dimerisation" evidence="10">
    <location>
        <begin position="210"/>
        <end position="309"/>
    </location>
</feature>
<feature type="active site" evidence="8">
    <location>
        <position position="81"/>
    </location>
</feature>
<feature type="active site" description="Proton acceptor" evidence="8">
    <location>
        <position position="176"/>
    </location>
</feature>
<comment type="similarity">
    <text evidence="1">Belongs to the peptidase M20B family.</text>
</comment>
<organism evidence="11 12">
    <name type="scientific">Dyadobacter frigoris</name>
    <dbReference type="NCBI Taxonomy" id="2576211"/>
    <lineage>
        <taxon>Bacteria</taxon>
        <taxon>Pseudomonadati</taxon>
        <taxon>Bacteroidota</taxon>
        <taxon>Cytophagia</taxon>
        <taxon>Cytophagales</taxon>
        <taxon>Spirosomataceae</taxon>
        <taxon>Dyadobacter</taxon>
    </lineage>
</organism>
<feature type="binding site" evidence="9">
    <location>
        <position position="199"/>
    </location>
    <ligand>
        <name>Zn(2+)</name>
        <dbReference type="ChEBI" id="CHEBI:29105"/>
        <label>1</label>
    </ligand>
</feature>
<dbReference type="NCBIfam" id="NF009920">
    <property type="entry name" value="PRK13381.1"/>
    <property type="match status" value="1"/>
</dbReference>
<protein>
    <recommendedName>
        <fullName evidence="7">Peptidase T</fullName>
        <ecNumber evidence="7">3.4.11.4</ecNumber>
    </recommendedName>
</protein>
<sequence length="411" mass="44943">MSSVLNRFLSYVQVDTQSDPQSTSFPSTEKQRDLSNQLVVELQELGIEDAHLDGHGYVYATIPANSNKENIPVICFCSHVDTSPDVTGANVEPIVHQKWDGADIVLPDDNEQVIKVSEHPDLKNQIGNDIVTASGTTLLGADNKAGVAEIMAAAEILVTDLRIKHGVIKILFTPDEEVGRGTEKVDLVKLAADYGYTVDGEAVGTMEDETFSADGVKITIHGVSTHPGYAIGKLENAIKIAGEILAALPKGSLSPETTEGKEGFIHPGHIGGIQEKVVIDFIIRDFNEAGLHEKEALLKKILDNVMANYPNSKSEFKVTEQYRNMKEILSRHPQVIENAREAMKRSGLNPITRSIRGGTDGSRLSFMGLPCPNIFAGEHAFHSRLEWVSVQDMEKAVEVIVNLAQVWEERS</sequence>
<name>A0A4U6D7Z7_9BACT</name>
<dbReference type="Gene3D" id="3.40.630.10">
    <property type="entry name" value="Zn peptidases"/>
    <property type="match status" value="1"/>
</dbReference>
<evidence type="ECO:0000256" key="9">
    <source>
        <dbReference type="PIRSR" id="PIRSR037215-2"/>
    </source>
</evidence>
<dbReference type="SUPFAM" id="SSF55031">
    <property type="entry name" value="Bacterial exopeptidase dimerisation domain"/>
    <property type="match status" value="1"/>
</dbReference>
<dbReference type="PANTHER" id="PTHR42994:SF1">
    <property type="entry name" value="PEPTIDASE T"/>
    <property type="match status" value="1"/>
</dbReference>
<dbReference type="InterPro" id="IPR011650">
    <property type="entry name" value="Peptidase_M20_dimer"/>
</dbReference>
<evidence type="ECO:0000256" key="6">
    <source>
        <dbReference type="ARBA" id="ARBA00023049"/>
    </source>
</evidence>
<evidence type="ECO:0000256" key="1">
    <source>
        <dbReference type="ARBA" id="ARBA00009692"/>
    </source>
</evidence>
<keyword evidence="6" id="KW-0482">Metalloprotease</keyword>
<keyword evidence="3 9" id="KW-0479">Metal-binding</keyword>
<gene>
    <name evidence="11" type="primary">pepT</name>
    <name evidence="11" type="ORF">FDK13_08860</name>
</gene>
<dbReference type="RefSeq" id="WP_137339613.1">
    <property type="nucleotide sequence ID" value="NZ_BSQH01000010.1"/>
</dbReference>
<dbReference type="OrthoDB" id="9804934at2"/>
<evidence type="ECO:0000256" key="5">
    <source>
        <dbReference type="ARBA" id="ARBA00022833"/>
    </source>
</evidence>
<reference evidence="11 12" key="1">
    <citation type="submission" date="2019-05" db="EMBL/GenBank/DDBJ databases">
        <title>Dyadobacter AR-3-8 sp. nov., isolated from arctic soil.</title>
        <authorList>
            <person name="Chaudhary D.K."/>
        </authorList>
    </citation>
    <scope>NUCLEOTIDE SEQUENCE [LARGE SCALE GENOMIC DNA]</scope>
    <source>
        <strain evidence="11 12">AR-3-8</strain>
    </source>
</reference>
<evidence type="ECO:0000256" key="3">
    <source>
        <dbReference type="ARBA" id="ARBA00022723"/>
    </source>
</evidence>
<keyword evidence="2" id="KW-0645">Protease</keyword>
<dbReference type="Proteomes" id="UP000304900">
    <property type="component" value="Unassembled WGS sequence"/>
</dbReference>
<dbReference type="EMBL" id="SZVO01000003">
    <property type="protein sequence ID" value="TKT92886.1"/>
    <property type="molecule type" value="Genomic_DNA"/>
</dbReference>
<feature type="binding site" evidence="9">
    <location>
        <position position="79"/>
    </location>
    <ligand>
        <name>Zn(2+)</name>
        <dbReference type="ChEBI" id="CHEBI:29105"/>
        <label>1</label>
    </ligand>
</feature>
<evidence type="ECO:0000256" key="4">
    <source>
        <dbReference type="ARBA" id="ARBA00022801"/>
    </source>
</evidence>
<feature type="binding site" evidence="9">
    <location>
        <position position="142"/>
    </location>
    <ligand>
        <name>Zn(2+)</name>
        <dbReference type="ChEBI" id="CHEBI:29105"/>
        <label>2</label>
    </ligand>
</feature>
<dbReference type="PIRSF" id="PIRSF037215">
    <property type="entry name" value="Peptidase_M20B"/>
    <property type="match status" value="1"/>
</dbReference>
<dbReference type="SUPFAM" id="SSF53187">
    <property type="entry name" value="Zn-dependent exopeptidases"/>
    <property type="match status" value="1"/>
</dbReference>
<dbReference type="GO" id="GO:0006508">
    <property type="term" value="P:proteolysis"/>
    <property type="evidence" value="ECO:0007669"/>
    <property type="project" value="UniProtKB-UniRule"/>
</dbReference>
<dbReference type="PANTHER" id="PTHR42994">
    <property type="entry name" value="PEPTIDASE T"/>
    <property type="match status" value="1"/>
</dbReference>
<feature type="binding site" evidence="9">
    <location>
        <position position="177"/>
    </location>
    <ligand>
        <name>Zn(2+)</name>
        <dbReference type="ChEBI" id="CHEBI:29105"/>
        <label>2</label>
    </ligand>
</feature>
<dbReference type="InterPro" id="IPR002933">
    <property type="entry name" value="Peptidase_M20"/>
</dbReference>
<dbReference type="GO" id="GO:0005829">
    <property type="term" value="C:cytosol"/>
    <property type="evidence" value="ECO:0007669"/>
    <property type="project" value="TreeGrafter"/>
</dbReference>
<evidence type="ECO:0000313" key="11">
    <source>
        <dbReference type="EMBL" id="TKT92886.1"/>
    </source>
</evidence>
<evidence type="ECO:0000313" key="12">
    <source>
        <dbReference type="Proteomes" id="UP000304900"/>
    </source>
</evidence>
<dbReference type="NCBIfam" id="TIGR01882">
    <property type="entry name" value="peptidase-T"/>
    <property type="match status" value="1"/>
</dbReference>
<evidence type="ECO:0000256" key="2">
    <source>
        <dbReference type="ARBA" id="ARBA00022670"/>
    </source>
</evidence>
<evidence type="ECO:0000259" key="10">
    <source>
        <dbReference type="Pfam" id="PF07687"/>
    </source>
</evidence>
<keyword evidence="11" id="KW-0031">Aminopeptidase</keyword>
<accession>A0A4U6D7Z7</accession>
<keyword evidence="12" id="KW-1185">Reference proteome</keyword>
<dbReference type="GO" id="GO:0045148">
    <property type="term" value="F:tripeptide aminopeptidase activity"/>
    <property type="evidence" value="ECO:0007669"/>
    <property type="project" value="UniProtKB-UniRule"/>
</dbReference>
<feature type="binding site" evidence="9">
    <location>
        <position position="382"/>
    </location>
    <ligand>
        <name>Zn(2+)</name>
        <dbReference type="ChEBI" id="CHEBI:29105"/>
        <label>2</label>
    </ligand>
</feature>
<feature type="binding site" evidence="9">
    <location>
        <position position="142"/>
    </location>
    <ligand>
        <name>Zn(2+)</name>
        <dbReference type="ChEBI" id="CHEBI:29105"/>
        <label>1</label>
    </ligand>
</feature>
<proteinExistence type="inferred from homology"/>
<dbReference type="EC" id="3.4.11.4" evidence="7"/>
<dbReference type="Pfam" id="PF01546">
    <property type="entry name" value="Peptidase_M20"/>
    <property type="match status" value="1"/>
</dbReference>
<dbReference type="InterPro" id="IPR010161">
    <property type="entry name" value="Peptidase_M20B"/>
</dbReference>
<dbReference type="GO" id="GO:0008237">
    <property type="term" value="F:metallopeptidase activity"/>
    <property type="evidence" value="ECO:0007669"/>
    <property type="project" value="UniProtKB-KW"/>
</dbReference>